<evidence type="ECO:0000256" key="8">
    <source>
        <dbReference type="ARBA" id="ARBA00022989"/>
    </source>
</evidence>
<feature type="transmembrane region" description="Helical" evidence="12">
    <location>
        <begin position="2659"/>
        <end position="2685"/>
    </location>
</feature>
<dbReference type="CDD" id="cd18578">
    <property type="entry name" value="ABC_6TM_Pgp_ABCB1_D2_like"/>
    <property type="match status" value="2"/>
</dbReference>
<evidence type="ECO:0000256" key="11">
    <source>
        <dbReference type="SAM" id="MobiDB-lite"/>
    </source>
</evidence>
<feature type="domain" description="ABC transmembrane type-1" evidence="14">
    <location>
        <begin position="1512"/>
        <end position="1712"/>
    </location>
</feature>
<dbReference type="InterPro" id="IPR043502">
    <property type="entry name" value="DNA/RNA_pol_sf"/>
</dbReference>
<dbReference type="CDD" id="cd09272">
    <property type="entry name" value="RNase_HI_RT_Ty1"/>
    <property type="match status" value="1"/>
</dbReference>
<dbReference type="GO" id="GO:0010329">
    <property type="term" value="F:auxin efflux transmembrane transporter activity"/>
    <property type="evidence" value="ECO:0007669"/>
    <property type="project" value="UniProtKB-ARBA"/>
</dbReference>
<feature type="domain" description="ABC transporter" evidence="13">
    <location>
        <begin position="2212"/>
        <end position="2448"/>
    </location>
</feature>
<feature type="transmembrane region" description="Helical" evidence="12">
    <location>
        <begin position="201"/>
        <end position="223"/>
    </location>
</feature>
<keyword evidence="10" id="KW-0325">Glycoprotein</keyword>
<feature type="domain" description="ABC transmembrane type-1" evidence="14">
    <location>
        <begin position="19"/>
        <end position="262"/>
    </location>
</feature>
<proteinExistence type="inferred from homology"/>
<dbReference type="Gene3D" id="3.40.50.300">
    <property type="entry name" value="P-loop containing nucleotide triphosphate hydrolases"/>
    <property type="match status" value="4"/>
</dbReference>
<dbReference type="Pfam" id="PF00005">
    <property type="entry name" value="ABC_tran"/>
    <property type="match status" value="4"/>
</dbReference>
<protein>
    <submittedName>
        <fullName evidence="15">Uncharacterized protein</fullName>
    </submittedName>
</protein>
<dbReference type="InterPro" id="IPR036640">
    <property type="entry name" value="ABC1_TM_sf"/>
</dbReference>
<dbReference type="SUPFAM" id="SSF56672">
    <property type="entry name" value="DNA/RNA polymerases"/>
    <property type="match status" value="1"/>
</dbReference>
<evidence type="ECO:0000256" key="3">
    <source>
        <dbReference type="ARBA" id="ARBA00022448"/>
    </source>
</evidence>
<feature type="domain" description="ABC transmembrane type-1" evidence="14">
    <location>
        <begin position="2525"/>
        <end position="2811"/>
    </location>
</feature>
<feature type="transmembrane region" description="Helical" evidence="12">
    <location>
        <begin position="1648"/>
        <end position="1673"/>
    </location>
</feature>
<dbReference type="GO" id="GO:0015421">
    <property type="term" value="F:ABC-type oligopeptide transporter activity"/>
    <property type="evidence" value="ECO:0007669"/>
    <property type="project" value="TreeGrafter"/>
</dbReference>
<dbReference type="Pfam" id="PF07727">
    <property type="entry name" value="RVT_2"/>
    <property type="match status" value="1"/>
</dbReference>
<organism evidence="15 16">
    <name type="scientific">Arabis alpina</name>
    <name type="common">Alpine rock-cress</name>
    <dbReference type="NCBI Taxonomy" id="50452"/>
    <lineage>
        <taxon>Eukaryota</taxon>
        <taxon>Viridiplantae</taxon>
        <taxon>Streptophyta</taxon>
        <taxon>Embryophyta</taxon>
        <taxon>Tracheophyta</taxon>
        <taxon>Spermatophyta</taxon>
        <taxon>Magnoliopsida</taxon>
        <taxon>eudicotyledons</taxon>
        <taxon>Gunneridae</taxon>
        <taxon>Pentapetalae</taxon>
        <taxon>rosids</taxon>
        <taxon>malvids</taxon>
        <taxon>Brassicales</taxon>
        <taxon>Brassicaceae</taxon>
        <taxon>Arabideae</taxon>
        <taxon>Arabis</taxon>
    </lineage>
</organism>
<evidence type="ECO:0000313" key="16">
    <source>
        <dbReference type="Proteomes" id="UP000029120"/>
    </source>
</evidence>
<dbReference type="SUPFAM" id="SSF90123">
    <property type="entry name" value="ABC transporter transmembrane region"/>
    <property type="match status" value="4"/>
</dbReference>
<accession>A0A087GLI1</accession>
<keyword evidence="9 12" id="KW-0472">Membrane</keyword>
<dbReference type="PROSITE" id="PS00211">
    <property type="entry name" value="ABC_TRANSPORTER_1"/>
    <property type="match status" value="4"/>
</dbReference>
<dbReference type="FunFam" id="1.20.1560.10:FF:000025">
    <property type="entry name" value="ABC transporter B family member 9"/>
    <property type="match status" value="2"/>
</dbReference>
<keyword evidence="16" id="KW-1185">Reference proteome</keyword>
<feature type="transmembrane region" description="Helical" evidence="12">
    <location>
        <begin position="235"/>
        <end position="262"/>
    </location>
</feature>
<dbReference type="eggNOG" id="KOG0017">
    <property type="taxonomic scope" value="Eukaryota"/>
</dbReference>
<evidence type="ECO:0000256" key="9">
    <source>
        <dbReference type="ARBA" id="ARBA00023136"/>
    </source>
</evidence>
<dbReference type="InterPro" id="IPR011527">
    <property type="entry name" value="ABC1_TM_dom"/>
</dbReference>
<keyword evidence="3" id="KW-0813">Transport</keyword>
<dbReference type="InterPro" id="IPR017871">
    <property type="entry name" value="ABC_transporter-like_CS"/>
</dbReference>
<keyword evidence="8 12" id="KW-1133">Transmembrane helix</keyword>
<dbReference type="CDD" id="cd18577">
    <property type="entry name" value="ABC_6TM_Pgp_ABCB1_D1_like"/>
    <property type="match status" value="2"/>
</dbReference>
<keyword evidence="7" id="KW-0067">ATP-binding</keyword>
<dbReference type="PROSITE" id="PS50893">
    <property type="entry name" value="ABC_TRANSPORTER_2"/>
    <property type="match status" value="4"/>
</dbReference>
<feature type="transmembrane region" description="Helical" evidence="12">
    <location>
        <begin position="2523"/>
        <end position="2553"/>
    </location>
</feature>
<feature type="transmembrane region" description="Helical" evidence="12">
    <location>
        <begin position="2116"/>
        <end position="2136"/>
    </location>
</feature>
<feature type="domain" description="ABC transporter" evidence="13">
    <location>
        <begin position="1747"/>
        <end position="1985"/>
    </location>
</feature>
<dbReference type="GO" id="GO:0010328">
    <property type="term" value="F:auxin influx transmembrane transporter activity"/>
    <property type="evidence" value="ECO:0007669"/>
    <property type="project" value="UniProtKB-ARBA"/>
</dbReference>
<comment type="similarity">
    <text evidence="2">Belongs to the ABC transporter superfamily. ABCB family. Multidrug resistance exporter (TC 3.A.1.201) subfamily.</text>
</comment>
<feature type="transmembrane region" description="Helical" evidence="12">
    <location>
        <begin position="118"/>
        <end position="141"/>
    </location>
</feature>
<dbReference type="SMART" id="SM00382">
    <property type="entry name" value="AAA"/>
    <property type="match status" value="4"/>
</dbReference>
<feature type="transmembrane region" description="Helical" evidence="12">
    <location>
        <begin position="1555"/>
        <end position="1582"/>
    </location>
</feature>
<evidence type="ECO:0000256" key="2">
    <source>
        <dbReference type="ARBA" id="ARBA00007577"/>
    </source>
</evidence>
<feature type="region of interest" description="Disordered" evidence="11">
    <location>
        <begin position="893"/>
        <end position="943"/>
    </location>
</feature>
<feature type="transmembrane region" description="Helical" evidence="12">
    <location>
        <begin position="22"/>
        <end position="43"/>
    </location>
</feature>
<comment type="subcellular location">
    <subcellularLocation>
        <location evidence="1">Cell membrane</location>
        <topology evidence="1">Multi-pass membrane protein</topology>
    </subcellularLocation>
</comment>
<name>A0A087GLI1_ARAAL</name>
<dbReference type="Gene3D" id="1.20.1560.10">
    <property type="entry name" value="ABC transporter type 1, transmembrane domain"/>
    <property type="match status" value="4"/>
</dbReference>
<feature type="domain" description="ABC transmembrane type-1" evidence="14">
    <location>
        <begin position="2037"/>
        <end position="2177"/>
    </location>
</feature>
<dbReference type="GO" id="GO:0005743">
    <property type="term" value="C:mitochondrial inner membrane"/>
    <property type="evidence" value="ECO:0007669"/>
    <property type="project" value="TreeGrafter"/>
</dbReference>
<feature type="transmembrane region" description="Helical" evidence="12">
    <location>
        <begin position="2032"/>
        <end position="2056"/>
    </location>
</feature>
<dbReference type="EMBL" id="CM002874">
    <property type="protein sequence ID" value="KFK30733.1"/>
    <property type="molecule type" value="Genomic_DNA"/>
</dbReference>
<dbReference type="Pfam" id="PF00664">
    <property type="entry name" value="ABC_membrane"/>
    <property type="match status" value="4"/>
</dbReference>
<keyword evidence="6" id="KW-0547">Nucleotide-binding</keyword>
<dbReference type="GO" id="GO:0016887">
    <property type="term" value="F:ATP hydrolysis activity"/>
    <property type="evidence" value="ECO:0007669"/>
    <property type="project" value="InterPro"/>
</dbReference>
<feature type="transmembrane region" description="Helical" evidence="12">
    <location>
        <begin position="2565"/>
        <end position="2588"/>
    </location>
</feature>
<dbReference type="GO" id="GO:0005524">
    <property type="term" value="F:ATP binding"/>
    <property type="evidence" value="ECO:0007669"/>
    <property type="project" value="UniProtKB-KW"/>
</dbReference>
<dbReference type="OMA" id="IIMERDE"/>
<dbReference type="InterPro" id="IPR003593">
    <property type="entry name" value="AAA+_ATPase"/>
</dbReference>
<reference evidence="16" key="1">
    <citation type="journal article" date="2015" name="Nat. Plants">
        <title>Genome expansion of Arabis alpina linked with retrotransposition and reduced symmetric DNA methylation.</title>
        <authorList>
            <person name="Willing E.M."/>
            <person name="Rawat V."/>
            <person name="Mandakova T."/>
            <person name="Maumus F."/>
            <person name="James G.V."/>
            <person name="Nordstroem K.J."/>
            <person name="Becker C."/>
            <person name="Warthmann N."/>
            <person name="Chica C."/>
            <person name="Szarzynska B."/>
            <person name="Zytnicki M."/>
            <person name="Albani M.C."/>
            <person name="Kiefer C."/>
            <person name="Bergonzi S."/>
            <person name="Castaings L."/>
            <person name="Mateos J.L."/>
            <person name="Berns M.C."/>
            <person name="Bujdoso N."/>
            <person name="Piofczyk T."/>
            <person name="de Lorenzo L."/>
            <person name="Barrero-Sicilia C."/>
            <person name="Mateos I."/>
            <person name="Piednoel M."/>
            <person name="Hagmann J."/>
            <person name="Chen-Min-Tao R."/>
            <person name="Iglesias-Fernandez R."/>
            <person name="Schuster S.C."/>
            <person name="Alonso-Blanco C."/>
            <person name="Roudier F."/>
            <person name="Carbonero P."/>
            <person name="Paz-Ares J."/>
            <person name="Davis S.J."/>
            <person name="Pecinka A."/>
            <person name="Quesneville H."/>
            <person name="Colot V."/>
            <person name="Lysak M.A."/>
            <person name="Weigel D."/>
            <person name="Coupland G."/>
            <person name="Schneeberger K."/>
        </authorList>
    </citation>
    <scope>NUCLEOTIDE SEQUENCE [LARGE SCALE GENOMIC DNA]</scope>
    <source>
        <strain evidence="16">cv. Pajares</strain>
    </source>
</reference>
<feature type="transmembrane region" description="Helical" evidence="12">
    <location>
        <begin position="95"/>
        <end position="112"/>
    </location>
</feature>
<dbReference type="GO" id="GO:0090374">
    <property type="term" value="P:oligopeptide export from mitochondrion"/>
    <property type="evidence" value="ECO:0007669"/>
    <property type="project" value="TreeGrafter"/>
</dbReference>
<evidence type="ECO:0000256" key="5">
    <source>
        <dbReference type="ARBA" id="ARBA00022737"/>
    </source>
</evidence>
<evidence type="ECO:0000259" key="13">
    <source>
        <dbReference type="PROSITE" id="PS50893"/>
    </source>
</evidence>
<feature type="compositionally biased region" description="Polar residues" evidence="11">
    <location>
        <begin position="2459"/>
        <end position="2477"/>
    </location>
</feature>
<evidence type="ECO:0000259" key="14">
    <source>
        <dbReference type="PROSITE" id="PS50929"/>
    </source>
</evidence>
<dbReference type="Pfam" id="PF14223">
    <property type="entry name" value="Retrotran_gag_2"/>
    <property type="match status" value="1"/>
</dbReference>
<dbReference type="eggNOG" id="KOG0055">
    <property type="taxonomic scope" value="Eukaryota"/>
</dbReference>
<keyword evidence="5" id="KW-0677">Repeat</keyword>
<feature type="transmembrane region" description="Helical" evidence="12">
    <location>
        <begin position="2785"/>
        <end position="2806"/>
    </location>
</feature>
<feature type="region of interest" description="Disordered" evidence="11">
    <location>
        <begin position="2454"/>
        <end position="2484"/>
    </location>
</feature>
<evidence type="ECO:0000313" key="15">
    <source>
        <dbReference type="EMBL" id="KFK30733.1"/>
    </source>
</evidence>
<dbReference type="CDD" id="cd03249">
    <property type="entry name" value="ABC_MTABC3_MDL1_MDL2"/>
    <property type="match status" value="4"/>
</dbReference>
<feature type="compositionally biased region" description="Polar residues" evidence="11">
    <location>
        <begin position="979"/>
        <end position="995"/>
    </location>
</feature>
<dbReference type="SUPFAM" id="SSF52540">
    <property type="entry name" value="P-loop containing nucleoside triphosphate hydrolases"/>
    <property type="match status" value="4"/>
</dbReference>
<dbReference type="OrthoDB" id="6500128at2759"/>
<evidence type="ECO:0000256" key="12">
    <source>
        <dbReference type="SAM" id="Phobius"/>
    </source>
</evidence>
<feature type="transmembrane region" description="Helical" evidence="12">
    <location>
        <begin position="2746"/>
        <end position="2765"/>
    </location>
</feature>
<dbReference type="Gramene" id="KFK30733">
    <property type="protein sequence ID" value="KFK30733"/>
    <property type="gene ID" value="AALP_AA6G020200"/>
</dbReference>
<evidence type="ECO:0000256" key="7">
    <source>
        <dbReference type="ARBA" id="ARBA00022840"/>
    </source>
</evidence>
<dbReference type="FunFam" id="3.40.50.300:FF:000066">
    <property type="entry name" value="ABC transporter B family member 1"/>
    <property type="match status" value="4"/>
</dbReference>
<dbReference type="InterPro" id="IPR003439">
    <property type="entry name" value="ABC_transporter-like_ATP-bd"/>
</dbReference>
<feature type="compositionally biased region" description="Low complexity" evidence="11">
    <location>
        <begin position="901"/>
        <end position="914"/>
    </location>
</feature>
<dbReference type="NCBIfam" id="NF010167">
    <property type="entry name" value="PRK13648.1"/>
    <property type="match status" value="4"/>
</dbReference>
<dbReference type="GO" id="GO:0005886">
    <property type="term" value="C:plasma membrane"/>
    <property type="evidence" value="ECO:0007669"/>
    <property type="project" value="UniProtKB-SubCell"/>
</dbReference>
<keyword evidence="4 12" id="KW-0812">Transmembrane</keyword>
<dbReference type="InterPro" id="IPR027417">
    <property type="entry name" value="P-loop_NTPase"/>
</dbReference>
<dbReference type="Proteomes" id="UP000029120">
    <property type="component" value="Chromosome 6"/>
</dbReference>
<dbReference type="FunFam" id="1.20.1560.10:FF:000009">
    <property type="entry name" value="ABC transporter B family member 1"/>
    <property type="match status" value="1"/>
</dbReference>
<dbReference type="InterPro" id="IPR039421">
    <property type="entry name" value="Type_1_exporter"/>
</dbReference>
<feature type="domain" description="ABC transporter" evidence="13">
    <location>
        <begin position="2846"/>
        <end position="3084"/>
    </location>
</feature>
<evidence type="ECO:0000256" key="4">
    <source>
        <dbReference type="ARBA" id="ARBA00022692"/>
    </source>
</evidence>
<dbReference type="PANTHER" id="PTHR43394">
    <property type="entry name" value="ATP-DEPENDENT PERMEASE MDL1, MITOCHONDRIAL"/>
    <property type="match status" value="1"/>
</dbReference>
<feature type="region of interest" description="Disordered" evidence="11">
    <location>
        <begin position="973"/>
        <end position="1009"/>
    </location>
</feature>
<evidence type="ECO:0000256" key="6">
    <source>
        <dbReference type="ARBA" id="ARBA00022741"/>
    </source>
</evidence>
<gene>
    <name evidence="15" type="ordered locus">AALP_Aa6g020200</name>
</gene>
<dbReference type="InterPro" id="IPR013103">
    <property type="entry name" value="RVT_2"/>
</dbReference>
<dbReference type="PROSITE" id="PS50929">
    <property type="entry name" value="ABC_TM1F"/>
    <property type="match status" value="4"/>
</dbReference>
<sequence length="3091" mass="336903">MGQNHNNRDNIVEIVSKDCLKFIYLGLGTLVAAFLQVACWMITGERQAARIRSLYLKTILRQDIGFFDIETNTGEVIGRMFGDTILILDAMGEKVGKFIQLIATFLGGYVLAFAKGWLLTLVMLTSIPLLAIAGAAMPIIVTNAASQEQAAYAKASTIVEQTFGSIRTVASFTGEKQALSSYRELINSAYKSSVVQGFSSGLGFGVVLVVFFCSYALAIWFGGEMILTKGYTGGAVINVMVIVVASSMSLGQTIPCVTAFAAGKAAAYKMFETIERKPSIDSLNLNGKVLEDIRGEIELRDVCFSYPSRPKEEIFGGFSLLIPSGATVALVGESGSGKSTVISLIERFYDPSSGQVLIDGVDLKEFQLKWIRGKIGLVSQEPVLFSSSIEENIRYGNERATVEEIKTAAKLANAAKFIDKLPRGLETMVGEHGTQLSGGQKQRIAIARAILKDPRILLLDEATSALDAKSERTVQEALDRVMVNRTTVIVAHWLSTVPEILSFVAQMDQHIEPYSCPSPSINNCVTVKLTEKTYIVWKLQFESFLAGQNLFGFVDGTTPAPAKTMMVRGVNDVENEVPNPDYPAWIRSDQVVRSWIFGSLSEDVLSVVAHCTTGQEVWLTIAKHFNRVSSSRLFELQRKLQTVTKNDKTMAEYLSEIKKICDQLKFIGSPVTETMKVFTALNGLGQEYEPIKTTIEGAMDSFLVPVFEDVVPKLTAFDHRLQSYTQGYISPHLAFFANQSDASTNRGRGRSGYNRGRGTFTTKGRGFHQQITQAPHSGFSSSGSASGGNNKTVCQICGKSGHPAIRCWHRFNNSYQDEDMPKALAAMRITEVPDASGLEWFPDTGASAHITSSPLHLQQACSYTGSDSVMVGDGNFLPITHTGSASLASSSAWKQGLSPVPDLSGGSPESPSPADDSDSPRRSFRPSRLPTSAGNVLVAPDSVIPPDTTPLPLVQIDVVSEVSEDEDVGCTAGLDSAPIGNNTPLSSADLTSTPSPARRRPTVSNPTRVTHHPMLTRAKAGIVKPNPRYALLTQKVSYPEPKTVSSALKHSGWTAAMQDEIGNCAEAETWSLVPYTPDMHVLGSKWVFRTKLTADGELDKLRARIVAKGFNQEEGIDYLETYSPVVRTATVRTVLHTATVMNWEIKQMDVKNAFLHGELSETVYMTQPAGFEDKAHPDHVCQLHKSIYGLKQSPRAWFDKFSTYLLEFGFVCSKKDPSLFVYSKGKDIIMLLLYVDDMLITGNSSRVLEELLVELNKHFRMKDLGKLHYFLGIQAHFHEAGLFLSQAKYAEDILAVAGMSNCVPMPTPLPTQPDRVSDQEKEFENATYFKSLAGKLQYLTLTRPDLQYAVNFVCQRMHKPTQGDFKLLKRILRYVKGTLTMGISFSKNTDFTLRAYSDSDWVGCTVTRRSTGGYCTFLGNNLISWSSKKQDTVARSSTEAEYRALSEAAMEITWLCIVMKELGIPLKHTPELYGDNLSSVYLTANPTYHKRTKHFELDFHYIRERVALGAVEVGWFDEPENSSGVIGARLSADAALVRTIVGDSLSLSVKNAASAVSGLIIAFAASWRLALIILVMIPLIGINGYLQIKFIKGFTADAKAKYEEASQVASDAVGSIRTVASFCAEEKVIEMYKKRCEDTIKSGIKQGLISGLGFGFSFLILYSVYATCFYAGARLVKDGKTNFNDVFQGFLALTMTTIGISQASSFAPDSSKAKSAAASIFGIIDRKSKIDSRDESGMVLENVKGDIELCHINFTYQSRPDIHIFRDLCFTIRAGKTVALVGESGSGKSTVISLLQRFYDPDSGYITLDGVEFKKLQLKWLRQQMGLVGQEPVLFNDTIRANIAYGKGGKEATEAEIVAASELANAHMFISGIQQGYDTVVGERGIKLSGGQKQRVAIARAIMKEPKILLLDEATSALDAESERVVQEALDRVMVNRTTVVVAHRLSTIKNADVIAVVKNGVIAEKGTHETLINIEDSCDFSLMIVGSVGAMGNGLGFPLMTFLFGDLIDVIGRNLNNRDSVGVVSEVCLKFVYLGLGTLVAAFLPMAGAAMSIMFSKASSREQSAYAKASTVVEQTFGSIRTVASFTGEKQATSSYKELINSAYKSSVKQGFSTGLGFGVMFLVFFCSYALAIWFGGEMILTKGYTGGEVINVMIVVVGSSMSLGQTAPCLSAFAAGQSAAYKIFETIKRKPIIDAFDLSGKVLEDIRGEIELRDVCFSYPSRPKEEIFGGFSLLIPSGATVALVGESGSGKSTVISLIERFYDPSSGQVLIDDVDLKEFQLKWIRGKIGLVSQEPVLFSSSIMENIGYGKESATEEEIKAAAKLANAVKFIDKLPQGLETMVGQHGTQLSGGQKQRIAIARAILKNPRILLLDEATSALDAESEKVVQEALDKVMVNRTTVIVAHRLTTVRNADMIAVIHRGKIVEEGSHSELLKDHEGAYSQLIRLQEINKEPKQSENSNGSRDGSISVGSSRGNSRRHDDSVSDIGLLTAQENTQLPQEQSQNVSITRIAALNKPETPILVLGTLVGAVNGTIFPIFGFLFSKVIVAFYKPPHELRNDSRFWSMIFVFLGVASLILFPINMYLFAVAGGRLVQRIRSMCFEKVVHMEIEWFDKPENSSGALGARLSVDAALIRTMVGDSLSLSVKNTASAVTGMIIAFSASWEVAVIILVMIPLTGINGYVQLKLLKRFSADAKTKYEEASQVANDAVGSIRTVASFCAEEKVIEMYKKRCEDPIKSGIKQGLITGLGFGFSFFVLYSVYATCFYAGSRLVKAGKTNYNDVFQVFLALAMTTIGISGASSFAPDSTKAKSAAASIFGIIDRKSKIDSSDDLGMVLENVKGDIELCHINFTYQTRPDIHIFRDLCLTIRAGKTVALVGESGSGKSTVISLLQRFYDPNSGYITLDGVEFKKLQLKWLRQQMGLVGQEPVLFNDTIRANIAYGKDGKEATEAEIVAASELANAHGFISSIQQGYDTVVGERGIQLSGGQKQRVAIARAIVKEPKILLLDEATSALDAESERVVQEALDRVMVNRTTVVVAHRLSTIKNADVIAVVKNGVIAEKGTHETLISIQGGVYASLGQLHMSASN</sequence>
<evidence type="ECO:0000256" key="10">
    <source>
        <dbReference type="ARBA" id="ARBA00023180"/>
    </source>
</evidence>
<evidence type="ECO:0000256" key="1">
    <source>
        <dbReference type="ARBA" id="ARBA00004651"/>
    </source>
</evidence>
<dbReference type="PANTHER" id="PTHR43394:SF18">
    <property type="entry name" value="ABC TRANSPORTER B FAMILY MEMBER 11-LIKE"/>
    <property type="match status" value="1"/>
</dbReference>
<feature type="domain" description="ABC transporter" evidence="13">
    <location>
        <begin position="297"/>
        <end position="533"/>
    </location>
</feature>